<feature type="region of interest" description="Disordered" evidence="1">
    <location>
        <begin position="1"/>
        <end position="43"/>
    </location>
</feature>
<dbReference type="EMBL" id="GG738857">
    <property type="protein sequence ID" value="EFC46845.1"/>
    <property type="molecule type" value="Genomic_DNA"/>
</dbReference>
<dbReference type="GeneID" id="8860077"/>
<keyword evidence="3" id="KW-1185">Reference proteome</keyword>
<sequence>MMYGNDSSFLGVSSSSRSDFRPYSASSTRSSSSMSRTSSASPQNKSPIVFKQFDRGVQSKIEAIANFKLVNGLYRIGLVQLMIDLSLIYLRSNALNSSLNHLSEALNLHTKLIGDVGYEKLYYIESPYLPSESTITPTKGAIIHQSKKISPIKHEPSVLNRKIEIFRNRCTIMSHTILIGMSMCQLKRGQLDIAQKILLKLLPIVEQEKQYEICFSAKYLLTIVYQKKGDILPMKESLKDIQETFKSKLDSSRKDDEIKKMILYLWLKLYLERKDVGNALDVVIELLILGENVASEDKVFHLFKMMLSIVAKYGIHHEKALPFLEKYLPSILEFNFDSNLPKNYKRLLFDIYIDSSVILVQVELLEAAYEVLKGLDIALQSERLKLRHEFDFISFLEEADYLRKLGTVCLSLNKYEEGIMWLKRAAILYASNLGKSHQLTKSIIQKIAQIIYHLGEN</sequence>
<dbReference type="RefSeq" id="XP_002679589.1">
    <property type="nucleotide sequence ID" value="XM_002679543.1"/>
</dbReference>
<reference evidence="2 3" key="1">
    <citation type="journal article" date="2010" name="Cell">
        <title>The genome of Naegleria gruberi illuminates early eukaryotic versatility.</title>
        <authorList>
            <person name="Fritz-Laylin L.K."/>
            <person name="Prochnik S.E."/>
            <person name="Ginger M.L."/>
            <person name="Dacks J.B."/>
            <person name="Carpenter M.L."/>
            <person name="Field M.C."/>
            <person name="Kuo A."/>
            <person name="Paredez A."/>
            <person name="Chapman J."/>
            <person name="Pham J."/>
            <person name="Shu S."/>
            <person name="Neupane R."/>
            <person name="Cipriano M."/>
            <person name="Mancuso J."/>
            <person name="Tu H."/>
            <person name="Salamov A."/>
            <person name="Lindquist E."/>
            <person name="Shapiro H."/>
            <person name="Lucas S."/>
            <person name="Grigoriev I.V."/>
            <person name="Cande W.Z."/>
            <person name="Fulton C."/>
            <person name="Rokhsar D.S."/>
            <person name="Dawson S.C."/>
        </authorList>
    </citation>
    <scope>NUCLEOTIDE SEQUENCE [LARGE SCALE GENOMIC DNA]</scope>
    <source>
        <strain evidence="2 3">NEG-M</strain>
    </source>
</reference>
<proteinExistence type="predicted"/>
<protein>
    <submittedName>
        <fullName evidence="2">Uncharacterized protein</fullName>
    </submittedName>
</protein>
<accession>D2V8Q7</accession>
<feature type="compositionally biased region" description="Low complexity" evidence="1">
    <location>
        <begin position="7"/>
        <end position="41"/>
    </location>
</feature>
<dbReference type="VEuPathDB" id="AmoebaDB:NAEGRDRAFT_57481"/>
<evidence type="ECO:0000313" key="3">
    <source>
        <dbReference type="Proteomes" id="UP000006671"/>
    </source>
</evidence>
<gene>
    <name evidence="2" type="ORF">NAEGRDRAFT_57481</name>
</gene>
<dbReference type="AlphaFoldDB" id="D2V8Q7"/>
<organism evidence="3">
    <name type="scientific">Naegleria gruberi</name>
    <name type="common">Amoeba</name>
    <dbReference type="NCBI Taxonomy" id="5762"/>
    <lineage>
        <taxon>Eukaryota</taxon>
        <taxon>Discoba</taxon>
        <taxon>Heterolobosea</taxon>
        <taxon>Tetramitia</taxon>
        <taxon>Eutetramitia</taxon>
        <taxon>Vahlkampfiidae</taxon>
        <taxon>Naegleria</taxon>
    </lineage>
</organism>
<dbReference type="KEGG" id="ngr:NAEGRDRAFT_57481"/>
<name>D2V8Q7_NAEGR</name>
<dbReference type="Proteomes" id="UP000006671">
    <property type="component" value="Unassembled WGS sequence"/>
</dbReference>
<evidence type="ECO:0000256" key="1">
    <source>
        <dbReference type="SAM" id="MobiDB-lite"/>
    </source>
</evidence>
<dbReference type="InParanoid" id="D2V8Q7"/>
<evidence type="ECO:0000313" key="2">
    <source>
        <dbReference type="EMBL" id="EFC46845.1"/>
    </source>
</evidence>
<dbReference type="OrthoDB" id="10430816at2759"/>